<dbReference type="EMBL" id="LKTP01000007">
    <property type="protein sequence ID" value="KRG29619.1"/>
    <property type="molecule type" value="Genomic_DNA"/>
</dbReference>
<evidence type="ECO:0008006" key="6">
    <source>
        <dbReference type="Google" id="ProtNLM"/>
    </source>
</evidence>
<dbReference type="Gene3D" id="1.20.120.450">
    <property type="entry name" value="dinb family like domain"/>
    <property type="match status" value="1"/>
</dbReference>
<name>A0A0Q9ZM97_9FLAO</name>
<dbReference type="GO" id="GO:0046872">
    <property type="term" value="F:metal ion binding"/>
    <property type="evidence" value="ECO:0007669"/>
    <property type="project" value="UniProtKB-KW"/>
</dbReference>
<organism evidence="4 5">
    <name type="scientific">Salegentibacter mishustinae</name>
    <dbReference type="NCBI Taxonomy" id="270918"/>
    <lineage>
        <taxon>Bacteria</taxon>
        <taxon>Pseudomonadati</taxon>
        <taxon>Bacteroidota</taxon>
        <taxon>Flavobacteriia</taxon>
        <taxon>Flavobacteriales</taxon>
        <taxon>Flavobacteriaceae</taxon>
        <taxon>Salegentibacter</taxon>
    </lineage>
</organism>
<gene>
    <name evidence="4" type="ORF">APR42_15915</name>
</gene>
<dbReference type="SUPFAM" id="SSF109854">
    <property type="entry name" value="DinB/YfiT-like putative metalloenzymes"/>
    <property type="match status" value="1"/>
</dbReference>
<dbReference type="OrthoDB" id="119432at2"/>
<sequence length="161" mass="18744">MELQNILISELQHEVVITEKFLKRIPADKMNWRPHKKSMSIRQLANHLAEIPSWITGTMEMDEMDMAGYKAPDFASVEEILEVLRNNTAEAEAALRKPDKEYEKNWKMIQNEKVLMDMPKYSVLRMMVFNQLPHHRAQLGVYFRLLDIPVPATYGPSADES</sequence>
<accession>A0A0Q9ZM97</accession>
<dbReference type="AlphaFoldDB" id="A0A0Q9ZM97"/>
<keyword evidence="2 3" id="KW-0479">Metal-binding</keyword>
<comment type="similarity">
    <text evidence="1">Belongs to the DinB family.</text>
</comment>
<dbReference type="Pfam" id="PF05163">
    <property type="entry name" value="DinB"/>
    <property type="match status" value="1"/>
</dbReference>
<dbReference type="Proteomes" id="UP000051643">
    <property type="component" value="Unassembled WGS sequence"/>
</dbReference>
<comment type="caution">
    <text evidence="4">The sequence shown here is derived from an EMBL/GenBank/DDBJ whole genome shotgun (WGS) entry which is preliminary data.</text>
</comment>
<reference evidence="4" key="1">
    <citation type="submission" date="2015-10" db="EMBL/GenBank/DDBJ databases">
        <title>Draft genome sequence of Salegentibacter mishustinae KCTC 12263.</title>
        <authorList>
            <person name="Lin W."/>
            <person name="Zheng Q."/>
        </authorList>
    </citation>
    <scope>NUCLEOTIDE SEQUENCE [LARGE SCALE GENOMIC DNA]</scope>
    <source>
        <strain evidence="4">KCTC 12263</strain>
    </source>
</reference>
<dbReference type="InterPro" id="IPR034660">
    <property type="entry name" value="DinB/YfiT-like"/>
</dbReference>
<dbReference type="RefSeq" id="WP_057481241.1">
    <property type="nucleotide sequence ID" value="NZ_BMWR01000001.1"/>
</dbReference>
<evidence type="ECO:0000256" key="3">
    <source>
        <dbReference type="PIRSR" id="PIRSR607837-1"/>
    </source>
</evidence>
<protein>
    <recommendedName>
        <fullName evidence="6">Damage-inducible protein DinB</fullName>
    </recommendedName>
</protein>
<feature type="binding site" evidence="3">
    <location>
        <position position="135"/>
    </location>
    <ligand>
        <name>a divalent metal cation</name>
        <dbReference type="ChEBI" id="CHEBI:60240"/>
    </ligand>
</feature>
<evidence type="ECO:0000313" key="5">
    <source>
        <dbReference type="Proteomes" id="UP000051643"/>
    </source>
</evidence>
<keyword evidence="5" id="KW-1185">Reference proteome</keyword>
<evidence type="ECO:0000313" key="4">
    <source>
        <dbReference type="EMBL" id="KRG29619.1"/>
    </source>
</evidence>
<evidence type="ECO:0000256" key="1">
    <source>
        <dbReference type="ARBA" id="ARBA00008635"/>
    </source>
</evidence>
<feature type="binding site" evidence="3">
    <location>
        <position position="47"/>
    </location>
    <ligand>
        <name>a divalent metal cation</name>
        <dbReference type="ChEBI" id="CHEBI:60240"/>
    </ligand>
</feature>
<proteinExistence type="inferred from homology"/>
<dbReference type="InterPro" id="IPR007837">
    <property type="entry name" value="DinB"/>
</dbReference>
<evidence type="ECO:0000256" key="2">
    <source>
        <dbReference type="ARBA" id="ARBA00022723"/>
    </source>
</evidence>
<dbReference type="STRING" id="270918.APR42_15915"/>